<organism evidence="2 3">
    <name type="scientific">Alistipes putredinis</name>
    <dbReference type="NCBI Taxonomy" id="28117"/>
    <lineage>
        <taxon>Bacteria</taxon>
        <taxon>Pseudomonadati</taxon>
        <taxon>Bacteroidota</taxon>
        <taxon>Bacteroidia</taxon>
        <taxon>Bacteroidales</taxon>
        <taxon>Rikenellaceae</taxon>
        <taxon>Alistipes</taxon>
    </lineage>
</organism>
<dbReference type="RefSeq" id="WP_227088702.1">
    <property type="nucleotide sequence ID" value="NZ_BAAFLA010000008.1"/>
</dbReference>
<protein>
    <recommendedName>
        <fullName evidence="1">Integrase catalytic domain-containing protein</fullName>
    </recommendedName>
</protein>
<dbReference type="SUPFAM" id="SSF53098">
    <property type="entry name" value="Ribonuclease H-like"/>
    <property type="match status" value="1"/>
</dbReference>
<proteinExistence type="predicted"/>
<dbReference type="InterPro" id="IPR001584">
    <property type="entry name" value="Integrase_cat-core"/>
</dbReference>
<sequence length="676" mass="78326">MEYFGNIIAVTMHELTRSDDGEAVMSRSAYDHLVTRGRVNVLRPGKGLGSYALIEYHSLPERFRLRFEAKYGNPEKIMKQEDMPLAVDSEAQKYYHEYLLPNGEHLPEDKQTEYTLNARVLNALREMRGTQKAMRRACNNNTPVIWSNIFAAAEELRKAYGHTLPKSEARLRDKLRQYTKEGYACLVSGKFCNANTLKITKAAGRQIVALRRCRVPVYTTKQLFEEFNRIAERRGWKRLASQSSLVQYLERPEIKPLWYDAVYGELAAKQLYARRNKTEMPTMRDSLWYGDGTKLNLFYKAVENGKTVVRSASVYEVIDAYSETLLGYAVSDTENFDAQFRAFRMAIETAGHKPYEIVTDNQGGQRSKIAQKFFANICRINRPTAPYNAPSKSIESVFGRFQKQVLHEDWRFTGGNITSKEAWKINREFLEANKEKLFTYEEMLEAYSVARSKWNAMKHYQTGIAHEEMYRTSVNPATERVTELDMIDLFWLTTERPSIFTADGITIQYQNRKYTYEVLTSDGTPDYAWRSENTGREFFVRFDPKSMDRALLYEQTPMGLRYETVAYPYLTVRRNIQEQQESDMELIRYNDEANKRERVRRQIEAHALELEHGVAPEQHGLRTPAIKGISEKEYERLADTVVVVPSGQYSEPVTVGEYTKAVSNLDCDPTAIFNRM</sequence>
<evidence type="ECO:0000313" key="2">
    <source>
        <dbReference type="EMBL" id="OKY93063.1"/>
    </source>
</evidence>
<reference evidence="2 3" key="1">
    <citation type="journal article" date="2016" name="Nat. Biotechnol.">
        <title>Measurement of bacterial replication rates in microbial communities.</title>
        <authorList>
            <person name="Brown C.T."/>
            <person name="Olm M.R."/>
            <person name="Thomas B.C."/>
            <person name="Banfield J.F."/>
        </authorList>
    </citation>
    <scope>NUCLEOTIDE SEQUENCE [LARGE SCALE GENOMIC DNA]</scope>
    <source>
        <strain evidence="2">CAG:67_53_122</strain>
    </source>
</reference>
<feature type="domain" description="Integrase catalytic" evidence="1">
    <location>
        <begin position="277"/>
        <end position="474"/>
    </location>
</feature>
<dbReference type="GO" id="GO:0015074">
    <property type="term" value="P:DNA integration"/>
    <property type="evidence" value="ECO:0007669"/>
    <property type="project" value="InterPro"/>
</dbReference>
<dbReference type="STRING" id="28117.BHV66_10230"/>
<dbReference type="Gene3D" id="3.30.420.10">
    <property type="entry name" value="Ribonuclease H-like superfamily/Ribonuclease H"/>
    <property type="match status" value="1"/>
</dbReference>
<evidence type="ECO:0000259" key="1">
    <source>
        <dbReference type="PROSITE" id="PS50994"/>
    </source>
</evidence>
<dbReference type="InterPro" id="IPR012337">
    <property type="entry name" value="RNaseH-like_sf"/>
</dbReference>
<dbReference type="InterPro" id="IPR036397">
    <property type="entry name" value="RNaseH_sf"/>
</dbReference>
<dbReference type="GO" id="GO:0003676">
    <property type="term" value="F:nucleic acid binding"/>
    <property type="evidence" value="ECO:0007669"/>
    <property type="project" value="InterPro"/>
</dbReference>
<name>A0A1Q6F2B1_9BACT</name>
<gene>
    <name evidence="2" type="ORF">BHV66_10230</name>
</gene>
<dbReference type="AlphaFoldDB" id="A0A1Q6F2B1"/>
<comment type="caution">
    <text evidence="2">The sequence shown here is derived from an EMBL/GenBank/DDBJ whole genome shotgun (WGS) entry which is preliminary data.</text>
</comment>
<dbReference type="PROSITE" id="PS50994">
    <property type="entry name" value="INTEGRASE"/>
    <property type="match status" value="1"/>
</dbReference>
<evidence type="ECO:0000313" key="3">
    <source>
        <dbReference type="Proteomes" id="UP000187417"/>
    </source>
</evidence>
<dbReference type="EMBL" id="MNQH01000046">
    <property type="protein sequence ID" value="OKY93063.1"/>
    <property type="molecule type" value="Genomic_DNA"/>
</dbReference>
<dbReference type="Proteomes" id="UP000187417">
    <property type="component" value="Unassembled WGS sequence"/>
</dbReference>
<accession>A0A1Q6F2B1</accession>